<sequence length="135" mass="14145">MSVTPYSPSPKTSSGSLSSSSYTNAISPADTAVYSSHPSYLTRSSVKSPPPGCEWFLHSHSSKRLQATYAWCRTVSVKQASSSHSASRQRELVREAPEGGGDENGGLLAATTPPSLCTPRVQAGSTARSQSASQP</sequence>
<name>A0A0A9DDG3_ARUDO</name>
<dbReference type="EMBL" id="GBRH01213167">
    <property type="protein sequence ID" value="JAD84728.1"/>
    <property type="molecule type" value="Transcribed_RNA"/>
</dbReference>
<organism evidence="2">
    <name type="scientific">Arundo donax</name>
    <name type="common">Giant reed</name>
    <name type="synonym">Donax arundinaceus</name>
    <dbReference type="NCBI Taxonomy" id="35708"/>
    <lineage>
        <taxon>Eukaryota</taxon>
        <taxon>Viridiplantae</taxon>
        <taxon>Streptophyta</taxon>
        <taxon>Embryophyta</taxon>
        <taxon>Tracheophyta</taxon>
        <taxon>Spermatophyta</taxon>
        <taxon>Magnoliopsida</taxon>
        <taxon>Liliopsida</taxon>
        <taxon>Poales</taxon>
        <taxon>Poaceae</taxon>
        <taxon>PACMAD clade</taxon>
        <taxon>Arundinoideae</taxon>
        <taxon>Arundineae</taxon>
        <taxon>Arundo</taxon>
    </lineage>
</organism>
<accession>A0A0A9DDG3</accession>
<reference evidence="2" key="2">
    <citation type="journal article" date="2015" name="Data Brief">
        <title>Shoot transcriptome of the giant reed, Arundo donax.</title>
        <authorList>
            <person name="Barrero R.A."/>
            <person name="Guerrero F.D."/>
            <person name="Moolhuijzen P."/>
            <person name="Goolsby J.A."/>
            <person name="Tidwell J."/>
            <person name="Bellgard S.E."/>
            <person name="Bellgard M.I."/>
        </authorList>
    </citation>
    <scope>NUCLEOTIDE SEQUENCE</scope>
    <source>
        <tissue evidence="2">Shoot tissue taken approximately 20 cm above the soil surface</tissue>
    </source>
</reference>
<evidence type="ECO:0000256" key="1">
    <source>
        <dbReference type="SAM" id="MobiDB-lite"/>
    </source>
</evidence>
<feature type="region of interest" description="Disordered" evidence="1">
    <location>
        <begin position="1"/>
        <end position="22"/>
    </location>
</feature>
<feature type="compositionally biased region" description="Polar residues" evidence="1">
    <location>
        <begin position="123"/>
        <end position="135"/>
    </location>
</feature>
<evidence type="ECO:0000313" key="2">
    <source>
        <dbReference type="EMBL" id="JAD84728.1"/>
    </source>
</evidence>
<protein>
    <submittedName>
        <fullName evidence="2">Uncharacterized protein</fullName>
    </submittedName>
</protein>
<proteinExistence type="predicted"/>
<feature type="compositionally biased region" description="Basic and acidic residues" evidence="1">
    <location>
        <begin position="88"/>
        <end position="97"/>
    </location>
</feature>
<feature type="region of interest" description="Disordered" evidence="1">
    <location>
        <begin position="79"/>
        <end position="135"/>
    </location>
</feature>
<dbReference type="AlphaFoldDB" id="A0A0A9DDG3"/>
<reference evidence="2" key="1">
    <citation type="submission" date="2014-09" db="EMBL/GenBank/DDBJ databases">
        <authorList>
            <person name="Magalhaes I.L.F."/>
            <person name="Oliveira U."/>
            <person name="Santos F.R."/>
            <person name="Vidigal T.H.D.A."/>
            <person name="Brescovit A.D."/>
            <person name="Santos A.J."/>
        </authorList>
    </citation>
    <scope>NUCLEOTIDE SEQUENCE</scope>
    <source>
        <tissue evidence="2">Shoot tissue taken approximately 20 cm above the soil surface</tissue>
    </source>
</reference>